<protein>
    <recommendedName>
        <fullName evidence="2">DUF397 domain-containing protein</fullName>
    </recommendedName>
</protein>
<dbReference type="RefSeq" id="WP_345430227.1">
    <property type="nucleotide sequence ID" value="NZ_BAABHK010000002.1"/>
</dbReference>
<feature type="region of interest" description="Disordered" evidence="1">
    <location>
        <begin position="1"/>
        <end position="23"/>
    </location>
</feature>
<comment type="caution">
    <text evidence="3">The sequence shown here is derived from an EMBL/GenBank/DDBJ whole genome shotgun (WGS) entry which is preliminary data.</text>
</comment>
<dbReference type="Pfam" id="PF04149">
    <property type="entry name" value="DUF397"/>
    <property type="match status" value="2"/>
</dbReference>
<evidence type="ECO:0000313" key="4">
    <source>
        <dbReference type="Proteomes" id="UP001501442"/>
    </source>
</evidence>
<keyword evidence="4" id="KW-1185">Reference proteome</keyword>
<dbReference type="InterPro" id="IPR007278">
    <property type="entry name" value="DUF397"/>
</dbReference>
<gene>
    <name evidence="3" type="ORF">GCM10023196_018460</name>
</gene>
<name>A0ABP8U484_9ACTN</name>
<dbReference type="EMBL" id="BAABHK010000002">
    <property type="protein sequence ID" value="GAA4623203.1"/>
    <property type="molecule type" value="Genomic_DNA"/>
</dbReference>
<reference evidence="4" key="1">
    <citation type="journal article" date="2019" name="Int. J. Syst. Evol. Microbiol.">
        <title>The Global Catalogue of Microorganisms (GCM) 10K type strain sequencing project: providing services to taxonomists for standard genome sequencing and annotation.</title>
        <authorList>
            <consortium name="The Broad Institute Genomics Platform"/>
            <consortium name="The Broad Institute Genome Sequencing Center for Infectious Disease"/>
            <person name="Wu L."/>
            <person name="Ma J."/>
        </authorList>
    </citation>
    <scope>NUCLEOTIDE SEQUENCE [LARGE SCALE GENOMIC DNA]</scope>
    <source>
        <strain evidence="4">JCM 17939</strain>
    </source>
</reference>
<evidence type="ECO:0000259" key="2">
    <source>
        <dbReference type="Pfam" id="PF04149"/>
    </source>
</evidence>
<sequence length="53" mass="5503">MAASELAGADWRKSSRSNPQGGDCVEVAAVPWRKSARSNAEGGSCVEVAVVVR</sequence>
<proteinExistence type="predicted"/>
<evidence type="ECO:0000313" key="3">
    <source>
        <dbReference type="EMBL" id="GAA4623203.1"/>
    </source>
</evidence>
<feature type="domain" description="DUF397" evidence="2">
    <location>
        <begin position="31"/>
        <end position="53"/>
    </location>
</feature>
<feature type="domain" description="DUF397" evidence="2">
    <location>
        <begin position="9"/>
        <end position="30"/>
    </location>
</feature>
<dbReference type="Proteomes" id="UP001501442">
    <property type="component" value="Unassembled WGS sequence"/>
</dbReference>
<organism evidence="3 4">
    <name type="scientific">Actinoallomurus vinaceus</name>
    <dbReference type="NCBI Taxonomy" id="1080074"/>
    <lineage>
        <taxon>Bacteria</taxon>
        <taxon>Bacillati</taxon>
        <taxon>Actinomycetota</taxon>
        <taxon>Actinomycetes</taxon>
        <taxon>Streptosporangiales</taxon>
        <taxon>Thermomonosporaceae</taxon>
        <taxon>Actinoallomurus</taxon>
    </lineage>
</organism>
<evidence type="ECO:0000256" key="1">
    <source>
        <dbReference type="SAM" id="MobiDB-lite"/>
    </source>
</evidence>
<accession>A0ABP8U484</accession>